<protein>
    <submittedName>
        <fullName evidence="8">Electron transfer flavoprotein subunit alpha</fullName>
    </submittedName>
</protein>
<dbReference type="SMART" id="SM00893">
    <property type="entry name" value="ETF"/>
    <property type="match status" value="1"/>
</dbReference>
<dbReference type="InterPro" id="IPR018206">
    <property type="entry name" value="ETF_asu_C_CS"/>
</dbReference>
<dbReference type="PROSITE" id="PS00696">
    <property type="entry name" value="ETF_ALPHA"/>
    <property type="match status" value="1"/>
</dbReference>
<dbReference type="Proteomes" id="UP000682111">
    <property type="component" value="Unassembled WGS sequence"/>
</dbReference>
<reference evidence="8" key="1">
    <citation type="submission" date="2021-03" db="EMBL/GenBank/DDBJ databases">
        <title>Antimicrobial resistance genes in bacteria isolated from Japanese honey, and their potential for conferring macrolide and lincosamide resistance in the American foulbrood pathogen Paenibacillus larvae.</title>
        <authorList>
            <person name="Okamoto M."/>
            <person name="Kumagai M."/>
            <person name="Kanamori H."/>
            <person name="Takamatsu D."/>
        </authorList>
    </citation>
    <scope>NUCLEOTIDE SEQUENCE</scope>
    <source>
        <strain evidence="8">J27TS8</strain>
    </source>
</reference>
<dbReference type="SUPFAM" id="SSF52402">
    <property type="entry name" value="Adenine nucleotide alpha hydrolases-like"/>
    <property type="match status" value="1"/>
</dbReference>
<dbReference type="RefSeq" id="WP_212934068.1">
    <property type="nucleotide sequence ID" value="NZ_BORC01000005.1"/>
</dbReference>
<dbReference type="GO" id="GO:0009055">
    <property type="term" value="F:electron transfer activity"/>
    <property type="evidence" value="ECO:0007669"/>
    <property type="project" value="InterPro"/>
</dbReference>
<dbReference type="InterPro" id="IPR001308">
    <property type="entry name" value="ETF_a/FixB"/>
</dbReference>
<evidence type="ECO:0000256" key="5">
    <source>
        <dbReference type="ARBA" id="ARBA00022982"/>
    </source>
</evidence>
<organism evidence="8 9">
    <name type="scientific">Robertmurraya siralis</name>
    <dbReference type="NCBI Taxonomy" id="77777"/>
    <lineage>
        <taxon>Bacteria</taxon>
        <taxon>Bacillati</taxon>
        <taxon>Bacillota</taxon>
        <taxon>Bacilli</taxon>
        <taxon>Bacillales</taxon>
        <taxon>Bacillaceae</taxon>
        <taxon>Robertmurraya</taxon>
    </lineage>
</organism>
<dbReference type="Pfam" id="PF00766">
    <property type="entry name" value="ETF_alpha"/>
    <property type="match status" value="1"/>
</dbReference>
<dbReference type="InterPro" id="IPR014731">
    <property type="entry name" value="ETF_asu_C"/>
</dbReference>
<evidence type="ECO:0000256" key="4">
    <source>
        <dbReference type="ARBA" id="ARBA00022827"/>
    </source>
</evidence>
<name>A0A919WJH6_9BACI</name>
<keyword evidence="5" id="KW-0249">Electron transport</keyword>
<keyword evidence="9" id="KW-1185">Reference proteome</keyword>
<evidence type="ECO:0000313" key="9">
    <source>
        <dbReference type="Proteomes" id="UP000682111"/>
    </source>
</evidence>
<feature type="binding site" evidence="6">
    <location>
        <begin position="261"/>
        <end position="265"/>
    </location>
    <ligand>
        <name>FAD</name>
        <dbReference type="ChEBI" id="CHEBI:57692"/>
    </ligand>
</feature>
<feature type="binding site" evidence="6">
    <location>
        <position position="299"/>
    </location>
    <ligand>
        <name>FAD</name>
        <dbReference type="ChEBI" id="CHEBI:57692"/>
    </ligand>
</feature>
<dbReference type="InterPro" id="IPR033947">
    <property type="entry name" value="ETF_alpha_N"/>
</dbReference>
<dbReference type="Pfam" id="PF01012">
    <property type="entry name" value="ETF"/>
    <property type="match status" value="1"/>
</dbReference>
<dbReference type="AlphaFoldDB" id="A0A919WJH6"/>
<dbReference type="EMBL" id="BORC01000005">
    <property type="protein sequence ID" value="GIN63191.1"/>
    <property type="molecule type" value="Genomic_DNA"/>
</dbReference>
<sequence length="341" mass="36785">MDFQDYQGVWVFIEEKDGAVASVSLELLGAGRKLADKRGVELAGVIIGEHIKHLSKTIFEYGADIAYVYDDPIFKNYRTESYMKALLDCSAKHKPEIILYGATSTGKDLASAVATDLPTGLTADTTELDVEEATGLLLASRPAFGGNIMATILCKKYRPQMATVRAKVMKALPPEPGREGRIVEESILLREEDIRTKVLEIVKETTKKVRIDEADIIVAGGKGLGSAEGFQLVHQLAETLGGAVGASRDVVEAGWIEHAHQIGQTGVTVTPKIYIALGISGAIQHIVGMKNSGLIIAINNDPEAPIFESCHYGIVGDAFEIVPMLIEQLSEVMSREGVSHV</sequence>
<evidence type="ECO:0000256" key="6">
    <source>
        <dbReference type="PIRSR" id="PIRSR000089-1"/>
    </source>
</evidence>
<evidence type="ECO:0000256" key="2">
    <source>
        <dbReference type="ARBA" id="ARBA00022448"/>
    </source>
</evidence>
<dbReference type="PANTHER" id="PTHR43153:SF1">
    <property type="entry name" value="ELECTRON TRANSFER FLAVOPROTEIN SUBUNIT ALPHA, MITOCHONDRIAL"/>
    <property type="match status" value="1"/>
</dbReference>
<evidence type="ECO:0000313" key="8">
    <source>
        <dbReference type="EMBL" id="GIN63191.1"/>
    </source>
</evidence>
<keyword evidence="2" id="KW-0813">Transport</keyword>
<accession>A0A919WJH6</accession>
<dbReference type="PIRSF" id="PIRSF000089">
    <property type="entry name" value="Electra_flavoP_a"/>
    <property type="match status" value="1"/>
</dbReference>
<dbReference type="CDD" id="cd01715">
    <property type="entry name" value="ETF_alpha"/>
    <property type="match status" value="1"/>
</dbReference>
<dbReference type="InterPro" id="IPR014729">
    <property type="entry name" value="Rossmann-like_a/b/a_fold"/>
</dbReference>
<proteinExistence type="inferred from homology"/>
<keyword evidence="4 6" id="KW-0274">FAD</keyword>
<feature type="binding site" evidence="6">
    <location>
        <begin position="278"/>
        <end position="285"/>
    </location>
    <ligand>
        <name>FAD</name>
        <dbReference type="ChEBI" id="CHEBI:57692"/>
    </ligand>
</feature>
<evidence type="ECO:0000256" key="1">
    <source>
        <dbReference type="ARBA" id="ARBA00005817"/>
    </source>
</evidence>
<comment type="similarity">
    <text evidence="1">Belongs to the ETF alpha-subunit/FixB family.</text>
</comment>
<feature type="binding site" evidence="6">
    <location>
        <begin position="247"/>
        <end position="248"/>
    </location>
    <ligand>
        <name>FAD</name>
        <dbReference type="ChEBI" id="CHEBI:57692"/>
    </ligand>
</feature>
<comment type="cofactor">
    <cofactor evidence="6">
        <name>FAD</name>
        <dbReference type="ChEBI" id="CHEBI:57692"/>
    </cofactor>
    <text evidence="6">Binds 1 FAD per dimer.</text>
</comment>
<dbReference type="GO" id="GO:0033539">
    <property type="term" value="P:fatty acid beta-oxidation using acyl-CoA dehydrogenase"/>
    <property type="evidence" value="ECO:0007669"/>
    <property type="project" value="TreeGrafter"/>
</dbReference>
<gene>
    <name evidence="8" type="ORF">J27TS8_31840</name>
</gene>
<dbReference type="Gene3D" id="3.40.50.1220">
    <property type="entry name" value="TPP-binding domain"/>
    <property type="match status" value="1"/>
</dbReference>
<evidence type="ECO:0000259" key="7">
    <source>
        <dbReference type="SMART" id="SM00893"/>
    </source>
</evidence>
<keyword evidence="3" id="KW-0285">Flavoprotein</keyword>
<comment type="caution">
    <text evidence="8">The sequence shown here is derived from an EMBL/GenBank/DDBJ whole genome shotgun (WGS) entry which is preliminary data.</text>
</comment>
<dbReference type="PANTHER" id="PTHR43153">
    <property type="entry name" value="ELECTRON TRANSFER FLAVOPROTEIN ALPHA"/>
    <property type="match status" value="1"/>
</dbReference>
<dbReference type="InterPro" id="IPR014730">
    <property type="entry name" value="ETF_a/b_N"/>
</dbReference>
<dbReference type="GO" id="GO:0050660">
    <property type="term" value="F:flavin adenine dinucleotide binding"/>
    <property type="evidence" value="ECO:0007669"/>
    <property type="project" value="InterPro"/>
</dbReference>
<dbReference type="InterPro" id="IPR029035">
    <property type="entry name" value="DHS-like_NAD/FAD-binding_dom"/>
</dbReference>
<feature type="domain" description="Electron transfer flavoprotein alpha/beta-subunit N-terminal" evidence="7">
    <location>
        <begin position="9"/>
        <end position="198"/>
    </location>
</feature>
<dbReference type="SUPFAM" id="SSF52467">
    <property type="entry name" value="DHS-like NAD/FAD-binding domain"/>
    <property type="match status" value="1"/>
</dbReference>
<evidence type="ECO:0000256" key="3">
    <source>
        <dbReference type="ARBA" id="ARBA00022630"/>
    </source>
</evidence>
<dbReference type="Gene3D" id="3.40.50.620">
    <property type="entry name" value="HUPs"/>
    <property type="match status" value="1"/>
</dbReference>